<dbReference type="SMART" id="SM00028">
    <property type="entry name" value="TPR"/>
    <property type="match status" value="9"/>
</dbReference>
<dbReference type="Pfam" id="PF13432">
    <property type="entry name" value="TPR_16"/>
    <property type="match status" value="2"/>
</dbReference>
<feature type="region of interest" description="Disordered" evidence="4">
    <location>
        <begin position="87"/>
        <end position="109"/>
    </location>
</feature>
<dbReference type="Gramene" id="KCW70388">
    <property type="protein sequence ID" value="KCW70388"/>
    <property type="gene ID" value="EUGRSUZ_F03624"/>
</dbReference>
<evidence type="ECO:0000256" key="4">
    <source>
        <dbReference type="SAM" id="MobiDB-lite"/>
    </source>
</evidence>
<dbReference type="InterPro" id="IPR039226">
    <property type="entry name" value="Ski3/TTC37"/>
</dbReference>
<name>A0A059BVX0_EUCGR</name>
<dbReference type="Gene3D" id="1.25.40.10">
    <property type="entry name" value="Tetratricopeptide repeat domain"/>
    <property type="match status" value="3"/>
</dbReference>
<dbReference type="OMA" id="CRAYVMQ"/>
<feature type="repeat" description="TPR" evidence="3">
    <location>
        <begin position="306"/>
        <end position="339"/>
    </location>
</feature>
<accession>A0A059BVX0</accession>
<evidence type="ECO:0000256" key="2">
    <source>
        <dbReference type="ARBA" id="ARBA00022803"/>
    </source>
</evidence>
<keyword evidence="2 3" id="KW-0802">TPR repeat</keyword>
<gene>
    <name evidence="5" type="ORF">EUGRSUZ_F03624</name>
</gene>
<dbReference type="GO" id="GO:0055087">
    <property type="term" value="C:Ski complex"/>
    <property type="evidence" value="ECO:0000318"/>
    <property type="project" value="GO_Central"/>
</dbReference>
<evidence type="ECO:0000313" key="5">
    <source>
        <dbReference type="EMBL" id="KCW70388.1"/>
    </source>
</evidence>
<organism evidence="5">
    <name type="scientific">Eucalyptus grandis</name>
    <name type="common">Flooded gum</name>
    <dbReference type="NCBI Taxonomy" id="71139"/>
    <lineage>
        <taxon>Eukaryota</taxon>
        <taxon>Viridiplantae</taxon>
        <taxon>Streptophyta</taxon>
        <taxon>Embryophyta</taxon>
        <taxon>Tracheophyta</taxon>
        <taxon>Spermatophyta</taxon>
        <taxon>Magnoliopsida</taxon>
        <taxon>eudicotyledons</taxon>
        <taxon>Gunneridae</taxon>
        <taxon>Pentapetalae</taxon>
        <taxon>rosids</taxon>
        <taxon>malvids</taxon>
        <taxon>Myrtales</taxon>
        <taxon>Myrtaceae</taxon>
        <taxon>Myrtoideae</taxon>
        <taxon>Eucalypteae</taxon>
        <taxon>Eucalyptus</taxon>
    </lineage>
</organism>
<dbReference type="InterPro" id="IPR019734">
    <property type="entry name" value="TPR_rpt"/>
</dbReference>
<sequence>MKRKGLDDNFGSAQFCANYPGEAYKLRIEWLRFSAEGIWRRRPVPYTTAAEKRRSTEITGSHRTSGGEGRRFSPAEFTSLNQRTFCGRRASRVSPSPPQSRSAMGETDEEEAVALRRLEESVDAHPDDPELRFRLGLCLWEKAAGSKEKMEKAAEHFMKSAKLDPNNAAAFKYLGHYYGEVASDGAQRAVKCYQRAVVLNPDDQESGEALCDLLDQGGKESLEVAVCKEASEKSPRAFWAFRRLGYLQVHQKRWSEAVPSLQQAIRGHPTCSDLWEALGLAYQRLGMYTAAIKSFGRAIELEETRVFARIESGNIFMMLGSFRKGIEQFRQALDISPENLSAYYGLSSGLLGLAKECINTGAFTWAASLLEEASKVANVSTQLTGNVSSLWKMYGDIQIAYATCFPWMIDDQNSELEADAFKSSVHSWSETCHAAAESARISYQKALRLAPWQANIYADIAMSLDLRSKLIKISTYKSDSWQLPEKMALGALLLEGHNYEFWVALGCLSDNHALKQHCLIRALQLDVSLAVAWAYLGKVYRKVADKQLTKQAFDSARSIDPSLAFPWAGMSADYCAREDAAEDAFEGCWRAVQTLPLPEFQIGLAMLALPSGHSSSSQVFGAICQAVQRAPYYPESHNFKGLICEARLDYQSAAASYRLARFAINSFSTTVPESSVRDVTINLARALLKAGNALEAARECEAVKTQGTLDAECLQLYALSLWQLGNNELALSVTRNLVAIISTMEKATARATAGFICRLLYFISGMDSAINSILKMPKELFESPKVSFIVSGIHALDKNNRLNQIVSVGRRFLSSLAEMEGMHFLIALGKLVKNESGPGLGYRTGIHHLQKAVHMYPSSNLLRQLLGYLLLSSKEWNDSHLATRCSVISFSEIPRKEGFKSSFEILGAGAVACYAIGNSNPKFSFPTCTYQCLQEPRCIQQLQKCLRQEPWNHSARYLLILNLLQKAREERFPKHLSVILNRLIRVALSNELYAGTSNCYPYRKFHLLLSAAELYFQEGSQVECFNHATDASRLPLPNGYLFFAHLLLSRAYAVAGDLKSSRKEYERCLDLGTNFHIGWVCLKFMEVHYEMQIGKSKIDLRFYECLKEREKSDVTWEAIFNLARGLISLWNHDFPSAESFLEQACSLMGSNSGMSLCFGVVCMELAKLGYGSQFLSLALRHLSKAQETALVPLPVVSTLRAQAEGSLGSKEKWENNLCLEWFTWPPEMRPAELFFQMHLLAKDVKSAHDSTSSVAAYQTPQKWVCRAIHTNPSCLRYWKVLQRLVEKIERSSENQY</sequence>
<protein>
    <submittedName>
        <fullName evidence="5">Uncharacterized protein</fullName>
    </submittedName>
</protein>
<evidence type="ECO:0000256" key="1">
    <source>
        <dbReference type="ARBA" id="ARBA00022737"/>
    </source>
</evidence>
<dbReference type="SUPFAM" id="SSF48452">
    <property type="entry name" value="TPR-like"/>
    <property type="match status" value="3"/>
</dbReference>
<dbReference type="PANTHER" id="PTHR15704:SF7">
    <property type="entry name" value="SUPERKILLER COMPLEX PROTEIN 3"/>
    <property type="match status" value="1"/>
</dbReference>
<dbReference type="EMBL" id="KK198758">
    <property type="protein sequence ID" value="KCW70388.1"/>
    <property type="molecule type" value="Genomic_DNA"/>
</dbReference>
<feature type="region of interest" description="Disordered" evidence="4">
    <location>
        <begin position="49"/>
        <end position="74"/>
    </location>
</feature>
<feature type="repeat" description="TPR" evidence="3">
    <location>
        <begin position="272"/>
        <end position="305"/>
    </location>
</feature>
<dbReference type="PANTHER" id="PTHR15704">
    <property type="entry name" value="SUPERKILLER 3 PROTEIN-RELATED"/>
    <property type="match status" value="1"/>
</dbReference>
<proteinExistence type="predicted"/>
<dbReference type="InParanoid" id="A0A059BVX0"/>
<dbReference type="eggNOG" id="KOG1127">
    <property type="taxonomic scope" value="Eukaryota"/>
</dbReference>
<feature type="repeat" description="TPR" evidence="3">
    <location>
        <begin position="530"/>
        <end position="563"/>
    </location>
</feature>
<dbReference type="InterPro" id="IPR011990">
    <property type="entry name" value="TPR-like_helical_dom_sf"/>
</dbReference>
<dbReference type="GO" id="GO:0000956">
    <property type="term" value="P:nuclear-transcribed mRNA catabolic process"/>
    <property type="evidence" value="ECO:0000318"/>
    <property type="project" value="GO_Central"/>
</dbReference>
<dbReference type="PROSITE" id="PS50005">
    <property type="entry name" value="TPR"/>
    <property type="match status" value="3"/>
</dbReference>
<dbReference type="FunCoup" id="A0A059BVX0">
    <property type="interactions" value="2582"/>
</dbReference>
<dbReference type="STRING" id="71139.A0A059BVX0"/>
<reference evidence="5" key="1">
    <citation type="submission" date="2013-07" db="EMBL/GenBank/DDBJ databases">
        <title>The genome of Eucalyptus grandis.</title>
        <authorList>
            <person name="Schmutz J."/>
            <person name="Hayes R."/>
            <person name="Myburg A."/>
            <person name="Tuskan G."/>
            <person name="Grattapaglia D."/>
            <person name="Rokhsar D.S."/>
        </authorList>
    </citation>
    <scope>NUCLEOTIDE SEQUENCE</scope>
    <source>
        <tissue evidence="5">Leaf extractions</tissue>
    </source>
</reference>
<evidence type="ECO:0000256" key="3">
    <source>
        <dbReference type="PROSITE-ProRule" id="PRU00339"/>
    </source>
</evidence>
<keyword evidence="1" id="KW-0677">Repeat</keyword>